<keyword evidence="1" id="KW-0347">Helicase</keyword>
<dbReference type="AlphaFoldDB" id="A0ABD3EGT5"/>
<keyword evidence="1" id="KW-0378">Hydrolase</keyword>
<dbReference type="PANTHER" id="PTHR10492">
    <property type="match status" value="1"/>
</dbReference>
<evidence type="ECO:0000259" key="4">
    <source>
        <dbReference type="Pfam" id="PF08646"/>
    </source>
</evidence>
<dbReference type="Pfam" id="PF08646">
    <property type="entry name" value="Rep_fac-A_C"/>
    <property type="match status" value="1"/>
</dbReference>
<evidence type="ECO:0000256" key="2">
    <source>
        <dbReference type="SAM" id="MobiDB-lite"/>
    </source>
</evidence>
<comment type="similarity">
    <text evidence="1">Belongs to the helicase family.</text>
</comment>
<dbReference type="GO" id="GO:0006310">
    <property type="term" value="P:DNA recombination"/>
    <property type="evidence" value="ECO:0007669"/>
    <property type="project" value="UniProtKB-KW"/>
</dbReference>
<evidence type="ECO:0000256" key="1">
    <source>
        <dbReference type="RuleBase" id="RU363044"/>
    </source>
</evidence>
<dbReference type="Pfam" id="PF21530">
    <property type="entry name" value="Pif1_2B_dom"/>
    <property type="match status" value="1"/>
</dbReference>
<dbReference type="Proteomes" id="UP001632038">
    <property type="component" value="Unassembled WGS sequence"/>
</dbReference>
<comment type="catalytic activity">
    <reaction evidence="1">
        <text>ATP + H2O = ADP + phosphate + H(+)</text>
        <dbReference type="Rhea" id="RHEA:13065"/>
        <dbReference type="ChEBI" id="CHEBI:15377"/>
        <dbReference type="ChEBI" id="CHEBI:15378"/>
        <dbReference type="ChEBI" id="CHEBI:30616"/>
        <dbReference type="ChEBI" id="CHEBI:43474"/>
        <dbReference type="ChEBI" id="CHEBI:456216"/>
        <dbReference type="EC" id="5.6.2.3"/>
    </reaction>
</comment>
<name>A0ABD3EGT5_9LAMI</name>
<dbReference type="GO" id="GO:0016787">
    <property type="term" value="F:hydrolase activity"/>
    <property type="evidence" value="ECO:0007669"/>
    <property type="project" value="UniProtKB-KW"/>
</dbReference>
<evidence type="ECO:0000313" key="7">
    <source>
        <dbReference type="Proteomes" id="UP001632038"/>
    </source>
</evidence>
<organism evidence="6 7">
    <name type="scientific">Castilleja foliolosa</name>
    <dbReference type="NCBI Taxonomy" id="1961234"/>
    <lineage>
        <taxon>Eukaryota</taxon>
        <taxon>Viridiplantae</taxon>
        <taxon>Streptophyta</taxon>
        <taxon>Embryophyta</taxon>
        <taxon>Tracheophyta</taxon>
        <taxon>Spermatophyta</taxon>
        <taxon>Magnoliopsida</taxon>
        <taxon>eudicotyledons</taxon>
        <taxon>Gunneridae</taxon>
        <taxon>Pentapetalae</taxon>
        <taxon>asterids</taxon>
        <taxon>lamiids</taxon>
        <taxon>Lamiales</taxon>
        <taxon>Orobanchaceae</taxon>
        <taxon>Pedicularideae</taxon>
        <taxon>Castillejinae</taxon>
        <taxon>Castilleja</taxon>
    </lineage>
</organism>
<dbReference type="EMBL" id="JAVIJP010000005">
    <property type="protein sequence ID" value="KAL3652345.1"/>
    <property type="molecule type" value="Genomic_DNA"/>
</dbReference>
<keyword evidence="7" id="KW-1185">Reference proteome</keyword>
<dbReference type="InterPro" id="IPR027417">
    <property type="entry name" value="P-loop_NTPase"/>
</dbReference>
<dbReference type="GO" id="GO:0043139">
    <property type="term" value="F:5'-3' DNA helicase activity"/>
    <property type="evidence" value="ECO:0007669"/>
    <property type="project" value="UniProtKB-EC"/>
</dbReference>
<dbReference type="InterPro" id="IPR013955">
    <property type="entry name" value="Rep_factor-A_C"/>
</dbReference>
<evidence type="ECO:0000259" key="5">
    <source>
        <dbReference type="Pfam" id="PF21530"/>
    </source>
</evidence>
<evidence type="ECO:0000313" key="6">
    <source>
        <dbReference type="EMBL" id="KAL3652345.1"/>
    </source>
</evidence>
<feature type="domain" description="DNA helicase Pif1-like DEAD-box helicase" evidence="3">
    <location>
        <begin position="22"/>
        <end position="234"/>
    </location>
</feature>
<keyword evidence="1" id="KW-0233">DNA recombination</keyword>
<dbReference type="PANTHER" id="PTHR10492:SF96">
    <property type="entry name" value="ATP-DEPENDENT DNA HELICASE"/>
    <property type="match status" value="1"/>
</dbReference>
<dbReference type="SUPFAM" id="SSF52540">
    <property type="entry name" value="P-loop containing nucleoside triphosphate hydrolases"/>
    <property type="match status" value="2"/>
</dbReference>
<dbReference type="GO" id="GO:0005524">
    <property type="term" value="F:ATP binding"/>
    <property type="evidence" value="ECO:0007669"/>
    <property type="project" value="UniProtKB-KW"/>
</dbReference>
<gene>
    <name evidence="6" type="ORF">CASFOL_002026</name>
</gene>
<keyword evidence="1" id="KW-0547">Nucleotide-binding</keyword>
<dbReference type="InterPro" id="IPR049163">
    <property type="entry name" value="Pif1-like_2B_dom"/>
</dbReference>
<dbReference type="EC" id="5.6.2.3" evidence="1"/>
<comment type="caution">
    <text evidence="6">The sequence shown here is derived from an EMBL/GenBank/DDBJ whole genome shotgun (WGS) entry which is preliminary data.</text>
</comment>
<dbReference type="Gene3D" id="2.40.50.140">
    <property type="entry name" value="Nucleic acid-binding proteins"/>
    <property type="match status" value="2"/>
</dbReference>
<protein>
    <recommendedName>
        <fullName evidence="1">ATP-dependent DNA helicase</fullName>
        <ecNumber evidence="1">5.6.2.3</ecNumber>
    </recommendedName>
</protein>
<keyword evidence="1" id="KW-0067">ATP-binding</keyword>
<dbReference type="Gene3D" id="3.40.50.300">
    <property type="entry name" value="P-loop containing nucleotide triphosphate hydrolases"/>
    <property type="match status" value="1"/>
</dbReference>
<dbReference type="SUPFAM" id="SSF50249">
    <property type="entry name" value="Nucleic acid-binding proteins"/>
    <property type="match status" value="2"/>
</dbReference>
<dbReference type="InterPro" id="IPR012340">
    <property type="entry name" value="NA-bd_OB-fold"/>
</dbReference>
<dbReference type="InterPro" id="IPR010285">
    <property type="entry name" value="DNA_helicase_pif1-like_DEAD"/>
</dbReference>
<feature type="domain" description="Replication factor A C-terminal" evidence="4">
    <location>
        <begin position="633"/>
        <end position="737"/>
    </location>
</feature>
<feature type="domain" description="DNA helicase Pif1-like 2B" evidence="5">
    <location>
        <begin position="340"/>
        <end position="386"/>
    </location>
</feature>
<evidence type="ECO:0000259" key="3">
    <source>
        <dbReference type="Pfam" id="PF05970"/>
    </source>
</evidence>
<feature type="region of interest" description="Disordered" evidence="2">
    <location>
        <begin position="762"/>
        <end position="785"/>
    </location>
</feature>
<keyword evidence="1" id="KW-0234">DNA repair</keyword>
<feature type="compositionally biased region" description="Polar residues" evidence="2">
    <location>
        <begin position="762"/>
        <end position="777"/>
    </location>
</feature>
<dbReference type="Pfam" id="PF05970">
    <property type="entry name" value="PIF1"/>
    <property type="match status" value="1"/>
</dbReference>
<dbReference type="GO" id="GO:0006281">
    <property type="term" value="P:DNA repair"/>
    <property type="evidence" value="ECO:0007669"/>
    <property type="project" value="UniProtKB-KW"/>
</dbReference>
<reference evidence="7" key="1">
    <citation type="journal article" date="2024" name="IScience">
        <title>Strigolactones Initiate the Formation of Haustorium-like Structures in Castilleja.</title>
        <authorList>
            <person name="Buerger M."/>
            <person name="Peterson D."/>
            <person name="Chory J."/>
        </authorList>
    </citation>
    <scope>NUCLEOTIDE SEQUENCE [LARGE SCALE GENOMIC DNA]</scope>
</reference>
<accession>A0ABD3EGT5</accession>
<comment type="cofactor">
    <cofactor evidence="1">
        <name>Mg(2+)</name>
        <dbReference type="ChEBI" id="CHEBI:18420"/>
    </cofactor>
</comment>
<sequence length="810" mass="90857">MEETCYNRAKLAADHEQSVILLNSEQLEIHNCILSSYQRSSQVLLFVYGHGGTGKTFLWTTIISFFRSIGKIVLAVAASGIASLLLPSERTAHSRFKIPIDLTDQSTCHVKKGTHLADLLNQTLLIIWDEAPMSDRRCFECLDKTLRDITGDSIHPFGGKSVLLGGDFRQTLPVKVKCTRSEIIDSKLPRSYLWQHFRIFRLRENMRLRSHREVSDSTDLASQFASWLLSIGDDLLGEQDVKDPQNTRHVQIPTQYLIDASENKLISLIYFIYDRSTLNNPSPGTLSTRAIVCPTNDTSDEINKLVLTLTPGDCKVYSSYDVMVPHSGNHTDLEALYPQEYLNQLSFPGMPPHELTLKINTPIILIRNINQTLGLCNGTRLIVTQLLTRIIEAQIITGTSGKKEELCYQFVDIYGDGIEATAEVKHIEYFDSLIQLRSCYKVNRYICTGARTYMATVEHVASLVIGQKTVFEPVTNLDIPSVYFNFATYETIKTRIKDSKLLTDYIGRVEKNSLRSTSTGIQLRKTLIQDDMGNAVEITLWPEMRHLIGDEVIAGDIVAITSTMVTEYNGRVQLESTYLTTTAINPDVPQTVEHISRLRALPTMQSAATEERLVTLLDLKLSSQQNIQASRNFMCDAKITQIHEDRGWYYVLCSKCSSKLYPQQDSDNLIFVCKDDDDDDVSPNFRYCVNASITDETGSSDAVFFNDSMQEMLNISCGEMATKYANTANPRAVPQELKSAVDTPRRLHLTLKNDGKIVVNNVSKGSSATDRQSTSRGTPTFTPATPIAIAVTSKRQLTKTPGQTKKFKQP</sequence>
<keyword evidence="1" id="KW-0227">DNA damage</keyword>
<proteinExistence type="inferred from homology"/>